<name>A0A8I5T6J6_PONAB</name>
<dbReference type="Proteomes" id="UP000001595">
    <property type="component" value="Chromosome 14"/>
</dbReference>
<keyword evidence="3" id="KW-1185">Reference proteome</keyword>
<reference evidence="2 3" key="1">
    <citation type="submission" date="2008-02" db="EMBL/GenBank/DDBJ databases">
        <title>A 6x draft sequence assembly of the Pongo pygmaeus abelii genome.</title>
        <authorList>
            <person name="Wilson R.K."/>
            <person name="Mardis E."/>
        </authorList>
    </citation>
    <scope>NUCLEOTIDE SEQUENCE [LARGE SCALE GENOMIC DNA]</scope>
</reference>
<evidence type="ECO:0000313" key="3">
    <source>
        <dbReference type="Proteomes" id="UP000001595"/>
    </source>
</evidence>
<proteinExistence type="predicted"/>
<protein>
    <submittedName>
        <fullName evidence="2">Uncharacterized protein</fullName>
    </submittedName>
</protein>
<dbReference type="AlphaFoldDB" id="A0A8I5T6J6"/>
<feature type="region of interest" description="Disordered" evidence="1">
    <location>
        <begin position="1"/>
        <end position="22"/>
    </location>
</feature>
<sequence length="60" mass="6572">MASCTKRGGLPEKHSSSKVSSHAQMIQKAVDFLDLTFNRPPEQILTSFDSFPVQSLGFSS</sequence>
<reference evidence="2" key="2">
    <citation type="submission" date="2025-08" db="UniProtKB">
        <authorList>
            <consortium name="Ensembl"/>
        </authorList>
    </citation>
    <scope>IDENTIFICATION</scope>
</reference>
<dbReference type="Ensembl" id="ENSPPYT00000035668.1">
    <property type="protein sequence ID" value="ENSPPYP00000028846.1"/>
    <property type="gene ID" value="ENSPPYG00000033199.1"/>
</dbReference>
<evidence type="ECO:0000256" key="1">
    <source>
        <dbReference type="SAM" id="MobiDB-lite"/>
    </source>
</evidence>
<reference evidence="2" key="3">
    <citation type="submission" date="2025-09" db="UniProtKB">
        <authorList>
            <consortium name="Ensembl"/>
        </authorList>
    </citation>
    <scope>IDENTIFICATION</scope>
</reference>
<organism evidence="2 3">
    <name type="scientific">Pongo abelii</name>
    <name type="common">Sumatran orangutan</name>
    <name type="synonym">Pongo pygmaeus abelii</name>
    <dbReference type="NCBI Taxonomy" id="9601"/>
    <lineage>
        <taxon>Eukaryota</taxon>
        <taxon>Metazoa</taxon>
        <taxon>Chordata</taxon>
        <taxon>Craniata</taxon>
        <taxon>Vertebrata</taxon>
        <taxon>Euteleostomi</taxon>
        <taxon>Mammalia</taxon>
        <taxon>Eutheria</taxon>
        <taxon>Euarchontoglires</taxon>
        <taxon>Primates</taxon>
        <taxon>Haplorrhini</taxon>
        <taxon>Catarrhini</taxon>
        <taxon>Hominidae</taxon>
        <taxon>Pongo</taxon>
    </lineage>
</organism>
<evidence type="ECO:0000313" key="2">
    <source>
        <dbReference type="Ensembl" id="ENSPPYP00000028846.1"/>
    </source>
</evidence>
<accession>A0A8I5T6J6</accession>